<proteinExistence type="predicted"/>
<dbReference type="AlphaFoldDB" id="A0A9J6FKY5"/>
<evidence type="ECO:0000313" key="3">
    <source>
        <dbReference type="EMBL" id="KAH9366902.1"/>
    </source>
</evidence>
<organism evidence="3 4">
    <name type="scientific">Haemaphysalis longicornis</name>
    <name type="common">Bush tick</name>
    <dbReference type="NCBI Taxonomy" id="44386"/>
    <lineage>
        <taxon>Eukaryota</taxon>
        <taxon>Metazoa</taxon>
        <taxon>Ecdysozoa</taxon>
        <taxon>Arthropoda</taxon>
        <taxon>Chelicerata</taxon>
        <taxon>Arachnida</taxon>
        <taxon>Acari</taxon>
        <taxon>Parasitiformes</taxon>
        <taxon>Ixodida</taxon>
        <taxon>Ixodoidea</taxon>
        <taxon>Ixodidae</taxon>
        <taxon>Haemaphysalinae</taxon>
        <taxon>Haemaphysalis</taxon>
    </lineage>
</organism>
<evidence type="ECO:0000256" key="1">
    <source>
        <dbReference type="SAM" id="MobiDB-lite"/>
    </source>
</evidence>
<dbReference type="VEuPathDB" id="VectorBase:HLOH_063024"/>
<dbReference type="InterPro" id="IPR011598">
    <property type="entry name" value="bHLH_dom"/>
</dbReference>
<feature type="compositionally biased region" description="Low complexity" evidence="1">
    <location>
        <begin position="37"/>
        <end position="51"/>
    </location>
</feature>
<dbReference type="Pfam" id="PF00010">
    <property type="entry name" value="HLH"/>
    <property type="match status" value="1"/>
</dbReference>
<reference evidence="3 4" key="1">
    <citation type="journal article" date="2020" name="Cell">
        <title>Large-Scale Comparative Analyses of Tick Genomes Elucidate Their Genetic Diversity and Vector Capacities.</title>
        <authorList>
            <consortium name="Tick Genome and Microbiome Consortium (TIGMIC)"/>
            <person name="Jia N."/>
            <person name="Wang J."/>
            <person name="Shi W."/>
            <person name="Du L."/>
            <person name="Sun Y."/>
            <person name="Zhan W."/>
            <person name="Jiang J.F."/>
            <person name="Wang Q."/>
            <person name="Zhang B."/>
            <person name="Ji P."/>
            <person name="Bell-Sakyi L."/>
            <person name="Cui X.M."/>
            <person name="Yuan T.T."/>
            <person name="Jiang B.G."/>
            <person name="Yang W.F."/>
            <person name="Lam T.T."/>
            <person name="Chang Q.C."/>
            <person name="Ding S.J."/>
            <person name="Wang X.J."/>
            <person name="Zhu J.G."/>
            <person name="Ruan X.D."/>
            <person name="Zhao L."/>
            <person name="Wei J.T."/>
            <person name="Ye R.Z."/>
            <person name="Que T.C."/>
            <person name="Du C.H."/>
            <person name="Zhou Y.H."/>
            <person name="Cheng J.X."/>
            <person name="Dai P.F."/>
            <person name="Guo W.B."/>
            <person name="Han X.H."/>
            <person name="Huang E.J."/>
            <person name="Li L.F."/>
            <person name="Wei W."/>
            <person name="Gao Y.C."/>
            <person name="Liu J.Z."/>
            <person name="Shao H.Z."/>
            <person name="Wang X."/>
            <person name="Wang C.C."/>
            <person name="Yang T.C."/>
            <person name="Huo Q.B."/>
            <person name="Li W."/>
            <person name="Chen H.Y."/>
            <person name="Chen S.E."/>
            <person name="Zhou L.G."/>
            <person name="Ni X.B."/>
            <person name="Tian J.H."/>
            <person name="Sheng Y."/>
            <person name="Liu T."/>
            <person name="Pan Y.S."/>
            <person name="Xia L.Y."/>
            <person name="Li J."/>
            <person name="Zhao F."/>
            <person name="Cao W.C."/>
        </authorList>
    </citation>
    <scope>NUCLEOTIDE SEQUENCE [LARGE SCALE GENOMIC DNA]</scope>
    <source>
        <strain evidence="3">HaeL-2018</strain>
    </source>
</reference>
<accession>A0A9J6FKY5</accession>
<dbReference type="PROSITE" id="PS50888">
    <property type="entry name" value="BHLH"/>
    <property type="match status" value="1"/>
</dbReference>
<sequence>MQAPHRSDSDAAAAGGLGLTSGNAVGTWQPQGFGHVAPPEAGRAGAAAGGPSVEAHGAANAKADGMRQQRDRHNQKERKRRARLTDAFSGLRTVVPGLNRKTDNATVSERAVEYTRVMKRALVEKYGPEKAKEICQEFADKFHLDGPIGDFSD</sequence>
<comment type="caution">
    <text evidence="3">The sequence shown here is derived from an EMBL/GenBank/DDBJ whole genome shotgun (WGS) entry which is preliminary data.</text>
</comment>
<feature type="region of interest" description="Disordered" evidence="1">
    <location>
        <begin position="1"/>
        <end position="81"/>
    </location>
</feature>
<dbReference type="Proteomes" id="UP000821853">
    <property type="component" value="Chromosome 2"/>
</dbReference>
<evidence type="ECO:0000313" key="4">
    <source>
        <dbReference type="Proteomes" id="UP000821853"/>
    </source>
</evidence>
<dbReference type="SUPFAM" id="SSF47459">
    <property type="entry name" value="HLH, helix-loop-helix DNA-binding domain"/>
    <property type="match status" value="1"/>
</dbReference>
<feature type="domain" description="BHLH" evidence="2">
    <location>
        <begin position="68"/>
        <end position="118"/>
    </location>
</feature>
<feature type="compositionally biased region" description="Basic and acidic residues" evidence="1">
    <location>
        <begin position="64"/>
        <end position="74"/>
    </location>
</feature>
<dbReference type="Gene3D" id="4.10.280.10">
    <property type="entry name" value="Helix-loop-helix DNA-binding domain"/>
    <property type="match status" value="1"/>
</dbReference>
<dbReference type="EMBL" id="JABSTR010000004">
    <property type="protein sequence ID" value="KAH9366902.1"/>
    <property type="molecule type" value="Genomic_DNA"/>
</dbReference>
<keyword evidence="4" id="KW-1185">Reference proteome</keyword>
<evidence type="ECO:0000259" key="2">
    <source>
        <dbReference type="PROSITE" id="PS50888"/>
    </source>
</evidence>
<dbReference type="GO" id="GO:0046983">
    <property type="term" value="F:protein dimerization activity"/>
    <property type="evidence" value="ECO:0007669"/>
    <property type="project" value="InterPro"/>
</dbReference>
<dbReference type="InterPro" id="IPR036638">
    <property type="entry name" value="HLH_DNA-bd_sf"/>
</dbReference>
<dbReference type="OrthoDB" id="6435843at2759"/>
<protein>
    <recommendedName>
        <fullName evidence="2">BHLH domain-containing protein</fullName>
    </recommendedName>
</protein>
<name>A0A9J6FKY5_HAELO</name>
<gene>
    <name evidence="3" type="ORF">HPB48_019769</name>
</gene>
<dbReference type="SMART" id="SM00353">
    <property type="entry name" value="HLH"/>
    <property type="match status" value="1"/>
</dbReference>